<accession>A0A118HW06</accession>
<dbReference type="InterPro" id="IPR010930">
    <property type="entry name" value="Flg_bb/hook_C_dom"/>
</dbReference>
<keyword evidence="3 4" id="KW-0975">Bacterial flagellum</keyword>
<sequence length="122" mass="12802">MISVPRDASNIAISRDGEVTAVVADQVQHLGSIELVHVTDTGQLTETGSGHYRGPADGLEISSGRPGAEGGATIAQGFSEASNVKLQDEMVSLLMLQRAYSASAHVIQTGDDLMNIANQLKR</sequence>
<protein>
    <recommendedName>
        <fullName evidence="5">Flagellar basal-body/hook protein C-terminal domain-containing protein</fullName>
    </recommendedName>
</protein>
<evidence type="ECO:0000256" key="1">
    <source>
        <dbReference type="ARBA" id="ARBA00004117"/>
    </source>
</evidence>
<dbReference type="PANTHER" id="PTHR30435:SF19">
    <property type="entry name" value="FLAGELLAR BASAL-BODY ROD PROTEIN FLGG"/>
    <property type="match status" value="1"/>
</dbReference>
<dbReference type="PANTHER" id="PTHR30435">
    <property type="entry name" value="FLAGELLAR PROTEIN"/>
    <property type="match status" value="1"/>
</dbReference>
<dbReference type="Pfam" id="PF06429">
    <property type="entry name" value="Flg_bbr_C"/>
    <property type="match status" value="1"/>
</dbReference>
<dbReference type="GO" id="GO:0071978">
    <property type="term" value="P:bacterial-type flagellum-dependent swarming motility"/>
    <property type="evidence" value="ECO:0007669"/>
    <property type="project" value="TreeGrafter"/>
</dbReference>
<dbReference type="InterPro" id="IPR020013">
    <property type="entry name" value="Flagellar_FlgE/F/G"/>
</dbReference>
<dbReference type="SUPFAM" id="SSF117143">
    <property type="entry name" value="Flagellar hook protein flgE"/>
    <property type="match status" value="1"/>
</dbReference>
<dbReference type="AlphaFoldDB" id="A0A118HW06"/>
<organism evidence="6 7">
    <name type="scientific">Burkholderia ubonensis</name>
    <dbReference type="NCBI Taxonomy" id="101571"/>
    <lineage>
        <taxon>Bacteria</taxon>
        <taxon>Pseudomonadati</taxon>
        <taxon>Pseudomonadota</taxon>
        <taxon>Betaproteobacteria</taxon>
        <taxon>Burkholderiales</taxon>
        <taxon>Burkholderiaceae</taxon>
        <taxon>Burkholderia</taxon>
        <taxon>Burkholderia cepacia complex</taxon>
    </lineage>
</organism>
<evidence type="ECO:0000259" key="5">
    <source>
        <dbReference type="Pfam" id="PF06429"/>
    </source>
</evidence>
<dbReference type="NCBIfam" id="TIGR03506">
    <property type="entry name" value="FlgEFG_subfam"/>
    <property type="match status" value="1"/>
</dbReference>
<evidence type="ECO:0000313" key="6">
    <source>
        <dbReference type="EMBL" id="KVG71118.1"/>
    </source>
</evidence>
<dbReference type="GO" id="GO:0009425">
    <property type="term" value="C:bacterial-type flagellum basal body"/>
    <property type="evidence" value="ECO:0007669"/>
    <property type="project" value="UniProtKB-SubCell"/>
</dbReference>
<reference evidence="6 7" key="1">
    <citation type="submission" date="2015-11" db="EMBL/GenBank/DDBJ databases">
        <title>Expanding the genomic diversity of Burkholderia species for the development of highly accurate diagnostics.</title>
        <authorList>
            <person name="Sahl J."/>
            <person name="Keim P."/>
            <person name="Wagner D."/>
        </authorList>
    </citation>
    <scope>NUCLEOTIDE SEQUENCE [LARGE SCALE GENOMIC DNA]</scope>
    <source>
        <strain evidence="6 7">MSMB2036</strain>
    </source>
</reference>
<evidence type="ECO:0000256" key="3">
    <source>
        <dbReference type="ARBA" id="ARBA00023143"/>
    </source>
</evidence>
<comment type="caution">
    <text evidence="6">The sequence shown here is derived from an EMBL/GenBank/DDBJ whole genome shotgun (WGS) entry which is preliminary data.</text>
</comment>
<gene>
    <name evidence="6" type="ORF">WJ33_21230</name>
</gene>
<comment type="similarity">
    <text evidence="2 4">Belongs to the flagella basal body rod proteins family.</text>
</comment>
<proteinExistence type="inferred from homology"/>
<evidence type="ECO:0000256" key="2">
    <source>
        <dbReference type="ARBA" id="ARBA00009677"/>
    </source>
</evidence>
<dbReference type="EMBL" id="LOXM01000073">
    <property type="protein sequence ID" value="KVG71118.1"/>
    <property type="molecule type" value="Genomic_DNA"/>
</dbReference>
<dbReference type="InterPro" id="IPR037925">
    <property type="entry name" value="FlgE/F/G-like"/>
</dbReference>
<feature type="domain" description="Flagellar basal-body/hook protein C-terminal" evidence="5">
    <location>
        <begin position="75"/>
        <end position="120"/>
    </location>
</feature>
<evidence type="ECO:0000256" key="4">
    <source>
        <dbReference type="RuleBase" id="RU362116"/>
    </source>
</evidence>
<comment type="subcellular location">
    <subcellularLocation>
        <location evidence="1 4">Bacterial flagellum basal body</location>
    </subcellularLocation>
</comment>
<dbReference type="Proteomes" id="UP000064029">
    <property type="component" value="Unassembled WGS sequence"/>
</dbReference>
<evidence type="ECO:0000313" key="7">
    <source>
        <dbReference type="Proteomes" id="UP000064029"/>
    </source>
</evidence>
<name>A0A118HW06_9BURK</name>